<feature type="region of interest" description="Disordered" evidence="1">
    <location>
        <begin position="248"/>
        <end position="286"/>
    </location>
</feature>
<comment type="caution">
    <text evidence="3">The sequence shown here is derived from an EMBL/GenBank/DDBJ whole genome shotgun (WGS) entry which is preliminary data.</text>
</comment>
<evidence type="ECO:0000313" key="4">
    <source>
        <dbReference type="Proteomes" id="UP001431429"/>
    </source>
</evidence>
<feature type="compositionally biased region" description="Acidic residues" evidence="1">
    <location>
        <begin position="277"/>
        <end position="286"/>
    </location>
</feature>
<evidence type="ECO:0000256" key="1">
    <source>
        <dbReference type="SAM" id="MobiDB-lite"/>
    </source>
</evidence>
<keyword evidence="4" id="KW-1185">Reference proteome</keyword>
<dbReference type="EMBL" id="JAMQAW010000008">
    <property type="protein sequence ID" value="MCM2388736.1"/>
    <property type="molecule type" value="Genomic_DNA"/>
</dbReference>
<name>A0ABT0UN95_9ACTN</name>
<organism evidence="3 4">
    <name type="scientific">Streptomyces albipurpureus</name>
    <dbReference type="NCBI Taxonomy" id="2897419"/>
    <lineage>
        <taxon>Bacteria</taxon>
        <taxon>Bacillati</taxon>
        <taxon>Actinomycetota</taxon>
        <taxon>Actinomycetes</taxon>
        <taxon>Kitasatosporales</taxon>
        <taxon>Streptomycetaceae</taxon>
        <taxon>Streptomyces</taxon>
    </lineage>
</organism>
<dbReference type="Proteomes" id="UP001431429">
    <property type="component" value="Unassembled WGS sequence"/>
</dbReference>
<keyword evidence="2" id="KW-0472">Membrane</keyword>
<proteinExistence type="predicted"/>
<gene>
    <name evidence="3" type="ORF">NBG84_10580</name>
</gene>
<dbReference type="RefSeq" id="WP_250919070.1">
    <property type="nucleotide sequence ID" value="NZ_JAMQAW010000008.1"/>
</dbReference>
<keyword evidence="2" id="KW-1133">Transmembrane helix</keyword>
<keyword evidence="2" id="KW-0812">Transmembrane</keyword>
<evidence type="ECO:0000313" key="3">
    <source>
        <dbReference type="EMBL" id="MCM2388736.1"/>
    </source>
</evidence>
<feature type="transmembrane region" description="Helical" evidence="2">
    <location>
        <begin position="201"/>
        <end position="226"/>
    </location>
</feature>
<protein>
    <submittedName>
        <fullName evidence="3">Uncharacterized protein</fullName>
    </submittedName>
</protein>
<sequence length="286" mass="31010">MLVVLLNMGIGGLALWSYRTHRRAAERLMASDVLDAYHAAWLLGSGFGAEASRRRESDAAEMALEALVSAGSVQLDQGGDLVLTEGGDQARAVSSAHPLERVAWRFSRDALAAGSTVTVEGLAAHSHFRTACVTHSGQLAEYLPSRHWRHDDLGGLVPMVAGLIAAGWFTVNTCLVMVLAFRDETDWSDSEDASGVIGGVMFLTLLTAVISAIVLMVLHMSLWLWWKRRWPRRLRRYCRALVHQRTGGGTLPPTPHPATPATGSTGDARRTSPPDLDTFDADLSSE</sequence>
<accession>A0ABT0UN95</accession>
<feature type="transmembrane region" description="Helical" evidence="2">
    <location>
        <begin position="156"/>
        <end position="181"/>
    </location>
</feature>
<evidence type="ECO:0000256" key="2">
    <source>
        <dbReference type="SAM" id="Phobius"/>
    </source>
</evidence>
<reference evidence="3" key="1">
    <citation type="submission" date="2022-06" db="EMBL/GenBank/DDBJ databases">
        <title>Genome public.</title>
        <authorList>
            <person name="Sun Q."/>
        </authorList>
    </citation>
    <scope>NUCLEOTIDE SEQUENCE</scope>
    <source>
        <strain evidence="3">CWNU-1</strain>
    </source>
</reference>